<keyword evidence="3" id="KW-0804">Transcription</keyword>
<dbReference type="HOGENOM" id="CLU_000445_88_3_9"/>
<protein>
    <recommendedName>
        <fullName evidence="5">HTH araC/xylS-type domain-containing protein</fullName>
    </recommendedName>
</protein>
<dbReference type="GO" id="GO:0003700">
    <property type="term" value="F:DNA-binding transcription factor activity"/>
    <property type="evidence" value="ECO:0007669"/>
    <property type="project" value="InterPro"/>
</dbReference>
<evidence type="ECO:0000256" key="3">
    <source>
        <dbReference type="ARBA" id="ARBA00023163"/>
    </source>
</evidence>
<comment type="caution">
    <text evidence="6">The sequence shown here is derived from an EMBL/GenBank/DDBJ whole genome shotgun (WGS) entry which is preliminary data.</text>
</comment>
<dbReference type="SUPFAM" id="SSF46689">
    <property type="entry name" value="Homeodomain-like"/>
    <property type="match status" value="2"/>
</dbReference>
<dbReference type="GO" id="GO:0043565">
    <property type="term" value="F:sequence-specific DNA binding"/>
    <property type="evidence" value="ECO:0007669"/>
    <property type="project" value="InterPro"/>
</dbReference>
<organism evidence="6 7">
    <name type="scientific">Blautia hydrogenotrophica (strain DSM 10507 / JCM 14656 / S5a33)</name>
    <name type="common">Ruminococcus hydrogenotrophicus</name>
    <dbReference type="NCBI Taxonomy" id="476272"/>
    <lineage>
        <taxon>Bacteria</taxon>
        <taxon>Bacillati</taxon>
        <taxon>Bacillota</taxon>
        <taxon>Clostridia</taxon>
        <taxon>Lachnospirales</taxon>
        <taxon>Lachnospiraceae</taxon>
        <taxon>Blautia</taxon>
    </lineage>
</organism>
<sequence length="298" mass="35146">MDDKNLEKKAGYLLQDFRLFHIQDQLSKEFEFHYHDFHKIIFFLSGNVTYQIEGKSYYLKPQDLLLVNQYALHKAEVAPTVPYDRIILWIRPDLPHLIQGDDLYSCFRKASDRSFNLIRLHEELQRQLQDLFLHLEKVSKSQEFGASQLNQALFVQLMVYLNRIFLEKKYIQDQESYSCDKQIQDLLRYINHNLSDDLSIEILSQKYYLSKYHLMRKFKAQTGYTLHSYILQKRLLLARTLIQQGISITTACTQSGFGDYTTFSRAYKKQFHVTPSSHSPLGVTKVRKPTSTPPSPQF</sequence>
<dbReference type="EMBL" id="ACBZ01000051">
    <property type="protein sequence ID" value="EEG49943.1"/>
    <property type="molecule type" value="Genomic_DNA"/>
</dbReference>
<dbReference type="SUPFAM" id="SSF51215">
    <property type="entry name" value="Regulatory protein AraC"/>
    <property type="match status" value="1"/>
</dbReference>
<accession>C0CJW0</accession>
<dbReference type="InterPro" id="IPR037923">
    <property type="entry name" value="HTH-like"/>
</dbReference>
<keyword evidence="7" id="KW-1185">Reference proteome</keyword>
<dbReference type="PANTHER" id="PTHR43280:SF34">
    <property type="entry name" value="ARAC-FAMILY TRANSCRIPTIONAL REGULATOR"/>
    <property type="match status" value="1"/>
</dbReference>
<dbReference type="InterPro" id="IPR018060">
    <property type="entry name" value="HTH_AraC"/>
</dbReference>
<dbReference type="PATRIC" id="fig|476272.21.peg.2476"/>
<dbReference type="InterPro" id="IPR014710">
    <property type="entry name" value="RmlC-like_jellyroll"/>
</dbReference>
<dbReference type="Gene3D" id="1.10.10.60">
    <property type="entry name" value="Homeodomain-like"/>
    <property type="match status" value="2"/>
</dbReference>
<dbReference type="GeneID" id="86820405"/>
<dbReference type="Gene3D" id="2.60.120.10">
    <property type="entry name" value="Jelly Rolls"/>
    <property type="match status" value="1"/>
</dbReference>
<dbReference type="InterPro" id="IPR009057">
    <property type="entry name" value="Homeodomain-like_sf"/>
</dbReference>
<dbReference type="PANTHER" id="PTHR43280">
    <property type="entry name" value="ARAC-FAMILY TRANSCRIPTIONAL REGULATOR"/>
    <property type="match status" value="1"/>
</dbReference>
<keyword evidence="1" id="KW-0805">Transcription regulation</keyword>
<evidence type="ECO:0000256" key="4">
    <source>
        <dbReference type="SAM" id="MobiDB-lite"/>
    </source>
</evidence>
<evidence type="ECO:0000259" key="5">
    <source>
        <dbReference type="PROSITE" id="PS01124"/>
    </source>
</evidence>
<dbReference type="Proteomes" id="UP000003100">
    <property type="component" value="Unassembled WGS sequence"/>
</dbReference>
<dbReference type="Pfam" id="PF12833">
    <property type="entry name" value="HTH_18"/>
    <property type="match status" value="1"/>
</dbReference>
<keyword evidence="2" id="KW-0238">DNA-binding</keyword>
<feature type="region of interest" description="Disordered" evidence="4">
    <location>
        <begin position="276"/>
        <end position="298"/>
    </location>
</feature>
<reference evidence="6 7" key="1">
    <citation type="submission" date="2009-01" db="EMBL/GenBank/DDBJ databases">
        <authorList>
            <person name="Fulton L."/>
            <person name="Clifton S."/>
            <person name="Fulton B."/>
            <person name="Xu J."/>
            <person name="Minx P."/>
            <person name="Pepin K.H."/>
            <person name="Johnson M."/>
            <person name="Bhonagiri V."/>
            <person name="Nash W.E."/>
            <person name="Mardis E.R."/>
            <person name="Wilson R.K."/>
        </authorList>
    </citation>
    <scope>NUCLEOTIDE SEQUENCE [LARGE SCALE GENOMIC DNA]</scope>
    <source>
        <strain evidence="7">DSM 10507 / JCM 14656 / S5a33</strain>
    </source>
</reference>
<proteinExistence type="predicted"/>
<dbReference type="InterPro" id="IPR003313">
    <property type="entry name" value="AraC-bd"/>
</dbReference>
<reference evidence="6 7" key="2">
    <citation type="submission" date="2009-02" db="EMBL/GenBank/DDBJ databases">
        <title>Draft genome sequence of Blautia hydrogenotrophica DSM 10507 (Ruminococcus hydrogenotrophicus DSM 10507).</title>
        <authorList>
            <person name="Sudarsanam P."/>
            <person name="Ley R."/>
            <person name="Guruge J."/>
            <person name="Turnbaugh P.J."/>
            <person name="Mahowald M."/>
            <person name="Liep D."/>
            <person name="Gordon J."/>
        </authorList>
    </citation>
    <scope>NUCLEOTIDE SEQUENCE [LARGE SCALE GENOMIC DNA]</scope>
    <source>
        <strain evidence="7">DSM 10507 / JCM 14656 / S5a33</strain>
    </source>
</reference>
<evidence type="ECO:0000256" key="2">
    <source>
        <dbReference type="ARBA" id="ARBA00023125"/>
    </source>
</evidence>
<evidence type="ECO:0000256" key="1">
    <source>
        <dbReference type="ARBA" id="ARBA00023015"/>
    </source>
</evidence>
<dbReference type="eggNOG" id="COG1917">
    <property type="taxonomic scope" value="Bacteria"/>
</dbReference>
<dbReference type="eggNOG" id="COG2207">
    <property type="taxonomic scope" value="Bacteria"/>
</dbReference>
<dbReference type="Pfam" id="PF02311">
    <property type="entry name" value="AraC_binding"/>
    <property type="match status" value="1"/>
</dbReference>
<dbReference type="PROSITE" id="PS01124">
    <property type="entry name" value="HTH_ARAC_FAMILY_2"/>
    <property type="match status" value="1"/>
</dbReference>
<name>C0CJW0_BLAHS</name>
<dbReference type="RefSeq" id="WP_005946986.1">
    <property type="nucleotide sequence ID" value="NZ_CP136423.1"/>
</dbReference>
<gene>
    <name evidence="6" type="ORF">RUMHYD_01130</name>
</gene>
<dbReference type="AlphaFoldDB" id="C0CJW0"/>
<evidence type="ECO:0000313" key="7">
    <source>
        <dbReference type="Proteomes" id="UP000003100"/>
    </source>
</evidence>
<feature type="domain" description="HTH araC/xylS-type" evidence="5">
    <location>
        <begin position="184"/>
        <end position="281"/>
    </location>
</feature>
<evidence type="ECO:0000313" key="6">
    <source>
        <dbReference type="EMBL" id="EEG49943.1"/>
    </source>
</evidence>
<dbReference type="SMART" id="SM00342">
    <property type="entry name" value="HTH_ARAC"/>
    <property type="match status" value="1"/>
</dbReference>